<comment type="catalytic activity">
    <reaction evidence="1">
        <text>ATP + protein L-histidine = ADP + protein N-phospho-L-histidine.</text>
        <dbReference type="EC" id="2.7.13.3"/>
    </reaction>
</comment>
<evidence type="ECO:0000256" key="4">
    <source>
        <dbReference type="SAM" id="Coils"/>
    </source>
</evidence>
<protein>
    <recommendedName>
        <fullName evidence="2">histidine kinase</fullName>
        <ecNumber evidence="2">2.7.13.3</ecNumber>
    </recommendedName>
</protein>
<dbReference type="GO" id="GO:0000155">
    <property type="term" value="F:phosphorelay sensor kinase activity"/>
    <property type="evidence" value="ECO:0007669"/>
    <property type="project" value="InterPro"/>
</dbReference>
<dbReference type="KEGG" id="sbl:Sbal_2013"/>
<dbReference type="Pfam" id="PF02518">
    <property type="entry name" value="HATPase_c"/>
    <property type="match status" value="1"/>
</dbReference>
<dbReference type="PANTHER" id="PTHR43065">
    <property type="entry name" value="SENSOR HISTIDINE KINASE"/>
    <property type="match status" value="1"/>
</dbReference>
<dbReference type="SUPFAM" id="SSF55874">
    <property type="entry name" value="ATPase domain of HSP90 chaperone/DNA topoisomerase II/histidine kinase"/>
    <property type="match status" value="1"/>
</dbReference>
<dbReference type="InterPro" id="IPR005467">
    <property type="entry name" value="His_kinase_dom"/>
</dbReference>
<dbReference type="EC" id="2.7.13.3" evidence="2"/>
<keyword evidence="7" id="KW-0418">Kinase</keyword>
<evidence type="ECO:0000313" key="8">
    <source>
        <dbReference type="Proteomes" id="UP000001557"/>
    </source>
</evidence>
<dbReference type="InterPro" id="IPR004358">
    <property type="entry name" value="Sig_transdc_His_kin-like_C"/>
</dbReference>
<dbReference type="SMART" id="SM00387">
    <property type="entry name" value="HATPase_c"/>
    <property type="match status" value="1"/>
</dbReference>
<dbReference type="Gene3D" id="1.10.287.130">
    <property type="match status" value="1"/>
</dbReference>
<keyword evidence="7" id="KW-0808">Transferase</keyword>
<evidence type="ECO:0000313" key="7">
    <source>
        <dbReference type="EMBL" id="ABN61515.1"/>
    </source>
</evidence>
<feature type="transmembrane region" description="Helical" evidence="5">
    <location>
        <begin position="232"/>
        <end position="252"/>
    </location>
</feature>
<accession>A3D452</accession>
<feature type="transmembrane region" description="Helical" evidence="5">
    <location>
        <begin position="20"/>
        <end position="42"/>
    </location>
</feature>
<proteinExistence type="predicted"/>
<dbReference type="PRINTS" id="PR00344">
    <property type="entry name" value="BCTRLSENSOR"/>
</dbReference>
<reference evidence="7 8" key="1">
    <citation type="submission" date="2007-02" db="EMBL/GenBank/DDBJ databases">
        <title>Complete sequence of chromosome of Shewanella baltica OS155.</title>
        <authorList>
            <consortium name="US DOE Joint Genome Institute"/>
            <person name="Copeland A."/>
            <person name="Lucas S."/>
            <person name="Lapidus A."/>
            <person name="Barry K."/>
            <person name="Detter J.C."/>
            <person name="Glavina del Rio T."/>
            <person name="Hammon N."/>
            <person name="Israni S."/>
            <person name="Dalin E."/>
            <person name="Tice H."/>
            <person name="Pitluck S."/>
            <person name="Sims D.R."/>
            <person name="Brettin T."/>
            <person name="Bruce D."/>
            <person name="Han C."/>
            <person name="Tapia R."/>
            <person name="Brainard J."/>
            <person name="Schmutz J."/>
            <person name="Larimer F."/>
            <person name="Land M."/>
            <person name="Hauser L."/>
            <person name="Kyrpides N."/>
            <person name="Mikhailova N."/>
            <person name="Brettar I."/>
            <person name="Klappenbach J."/>
            <person name="Konstantinidis K."/>
            <person name="Rodrigues J."/>
            <person name="Tiedje J."/>
            <person name="Richardson P."/>
        </authorList>
    </citation>
    <scope>NUCLEOTIDE SEQUENCE [LARGE SCALE GENOMIC DNA]</scope>
    <source>
        <strain evidence="8">OS155 / ATCC BAA-1091</strain>
    </source>
</reference>
<dbReference type="Gene3D" id="3.30.565.10">
    <property type="entry name" value="Histidine kinase-like ATPase, C-terminal domain"/>
    <property type="match status" value="1"/>
</dbReference>
<name>A3D452_SHEB5</name>
<evidence type="ECO:0000256" key="3">
    <source>
        <dbReference type="ARBA" id="ARBA00022553"/>
    </source>
</evidence>
<feature type="coiled-coil region" evidence="4">
    <location>
        <begin position="293"/>
        <end position="327"/>
    </location>
</feature>
<feature type="domain" description="Histidine kinase" evidence="6">
    <location>
        <begin position="336"/>
        <end position="567"/>
    </location>
</feature>
<evidence type="ECO:0000256" key="1">
    <source>
        <dbReference type="ARBA" id="ARBA00000085"/>
    </source>
</evidence>
<dbReference type="InterPro" id="IPR003661">
    <property type="entry name" value="HisK_dim/P_dom"/>
</dbReference>
<dbReference type="EMBL" id="CP000563">
    <property type="protein sequence ID" value="ABN61515.1"/>
    <property type="molecule type" value="Genomic_DNA"/>
</dbReference>
<dbReference type="PROSITE" id="PS50109">
    <property type="entry name" value="HIS_KIN"/>
    <property type="match status" value="1"/>
</dbReference>
<keyword evidence="3" id="KW-0597">Phosphoprotein</keyword>
<organism evidence="7 8">
    <name type="scientific">Shewanella baltica (strain OS155 / ATCC BAA-1091)</name>
    <dbReference type="NCBI Taxonomy" id="325240"/>
    <lineage>
        <taxon>Bacteria</taxon>
        <taxon>Pseudomonadati</taxon>
        <taxon>Pseudomonadota</taxon>
        <taxon>Gammaproteobacteria</taxon>
        <taxon>Alteromonadales</taxon>
        <taxon>Shewanellaceae</taxon>
        <taxon>Shewanella</taxon>
    </lineage>
</organism>
<keyword evidence="5" id="KW-1133">Transmembrane helix</keyword>
<gene>
    <name evidence="7" type="ordered locus">Sbal_2013</name>
</gene>
<sequence precursor="true">MALANIDWISTMKKPHALSVFYATLAAAFLLLLAMSITFYLYMDSRLAIDKAQLNREHSLHLADELRQTSDDLTRMVRLYVVTGNPMYKKQFQEVLDIRDGLVPRPENYSSIYWDLVLESDKRPRPLSTAAKLTDLMRQADVTEHEFSLLNAAKDSSDALVNLERQAMVLREQATSNGQTQSWQAITIIHSNDYQKAKAGIMLPILNFTVALDERTQLNVQSHLQTATALQYWLTLLAILSALTIGLAAWALQRILGASLGTIEKHISHLGHGEYVDALSVHGGLEASIAGCIARAEKRLTEIEIDRERQQAELKKAEHSLMESERLASLGALVAGVAHELNTPIGIAVTAASALEANTKDIAAQIKDGKMLRSTFDNYIEHCSQGTPMILRSCLRAANLIASFKNISVDQTSEQRRIFKLHDVANDHITMLRTAHKNVKWTFENTISPEISCDGYPGALGQVISNLLHNAAVHAFEPTDSGTITISAEIKDDYVTIYVTDNGKGMSEVILARIWQPFFTTKLGSGGSGLGLSICRNIVVGILGGSLIASSAEGQGTCFTLHLPLTASINQIYHK</sequence>
<keyword evidence="4" id="KW-0175">Coiled coil</keyword>
<evidence type="ECO:0000259" key="6">
    <source>
        <dbReference type="PROSITE" id="PS50109"/>
    </source>
</evidence>
<keyword evidence="5" id="KW-0812">Transmembrane</keyword>
<keyword evidence="8" id="KW-1185">Reference proteome</keyword>
<dbReference type="Proteomes" id="UP000001557">
    <property type="component" value="Chromosome"/>
</dbReference>
<dbReference type="InterPro" id="IPR036097">
    <property type="entry name" value="HisK_dim/P_sf"/>
</dbReference>
<dbReference type="HOGENOM" id="CLU_031367_0_0_6"/>
<evidence type="ECO:0000256" key="5">
    <source>
        <dbReference type="SAM" id="Phobius"/>
    </source>
</evidence>
<dbReference type="InterPro" id="IPR003594">
    <property type="entry name" value="HATPase_dom"/>
</dbReference>
<dbReference type="SUPFAM" id="SSF47384">
    <property type="entry name" value="Homodimeric domain of signal transducing histidine kinase"/>
    <property type="match status" value="1"/>
</dbReference>
<dbReference type="AlphaFoldDB" id="A3D452"/>
<keyword evidence="5" id="KW-0472">Membrane</keyword>
<dbReference type="CDD" id="cd00082">
    <property type="entry name" value="HisKA"/>
    <property type="match status" value="1"/>
</dbReference>
<evidence type="ECO:0000256" key="2">
    <source>
        <dbReference type="ARBA" id="ARBA00012438"/>
    </source>
</evidence>
<dbReference type="InterPro" id="IPR036890">
    <property type="entry name" value="HATPase_C_sf"/>
</dbReference>
<dbReference type="STRING" id="325240.Sbal_2013"/>